<dbReference type="Pfam" id="PF09851">
    <property type="entry name" value="SHOCT"/>
    <property type="match status" value="1"/>
</dbReference>
<keyword evidence="1" id="KW-0812">Transmembrane</keyword>
<keyword evidence="1" id="KW-1133">Transmembrane helix</keyword>
<organism evidence="3 4">
    <name type="scientific">Sporosarcina siberiensis</name>
    <dbReference type="NCBI Taxonomy" id="1365606"/>
    <lineage>
        <taxon>Bacteria</taxon>
        <taxon>Bacillati</taxon>
        <taxon>Bacillota</taxon>
        <taxon>Bacilli</taxon>
        <taxon>Bacillales</taxon>
        <taxon>Caryophanaceae</taxon>
        <taxon>Sporosarcina</taxon>
    </lineage>
</organism>
<dbReference type="InterPro" id="IPR018649">
    <property type="entry name" value="SHOCT"/>
</dbReference>
<gene>
    <name evidence="3" type="ORF">ACFSFY_12885</name>
</gene>
<feature type="transmembrane region" description="Helical" evidence="1">
    <location>
        <begin position="20"/>
        <end position="41"/>
    </location>
</feature>
<sequence length="91" mass="10281">MWNRNNNHMMGWEGTTGMGVIGVLVVLLLVIITVLVIFTIIKIARENKGGQTTPAHKLSDNEALSILQKRFAQGEISEEEYLRMKDVLKEK</sequence>
<proteinExistence type="predicted"/>
<dbReference type="EMBL" id="JBHUGI010000032">
    <property type="protein sequence ID" value="MFD1928930.1"/>
    <property type="molecule type" value="Genomic_DNA"/>
</dbReference>
<dbReference type="Proteomes" id="UP001597218">
    <property type="component" value="Unassembled WGS sequence"/>
</dbReference>
<reference evidence="4" key="1">
    <citation type="journal article" date="2019" name="Int. J. Syst. Evol. Microbiol.">
        <title>The Global Catalogue of Microorganisms (GCM) 10K type strain sequencing project: providing services to taxonomists for standard genome sequencing and annotation.</title>
        <authorList>
            <consortium name="The Broad Institute Genomics Platform"/>
            <consortium name="The Broad Institute Genome Sequencing Center for Infectious Disease"/>
            <person name="Wu L."/>
            <person name="Ma J."/>
        </authorList>
    </citation>
    <scope>NUCLEOTIDE SEQUENCE [LARGE SCALE GENOMIC DNA]</scope>
    <source>
        <strain evidence="4">CGMCC 4.7177</strain>
    </source>
</reference>
<evidence type="ECO:0000256" key="1">
    <source>
        <dbReference type="SAM" id="Phobius"/>
    </source>
</evidence>
<evidence type="ECO:0000313" key="4">
    <source>
        <dbReference type="Proteomes" id="UP001597218"/>
    </source>
</evidence>
<dbReference type="RefSeq" id="WP_381538634.1">
    <property type="nucleotide sequence ID" value="NZ_JBHUGI010000032.1"/>
</dbReference>
<protein>
    <submittedName>
        <fullName evidence="3">SHOCT domain-containing protein</fullName>
    </submittedName>
</protein>
<comment type="caution">
    <text evidence="3">The sequence shown here is derived from an EMBL/GenBank/DDBJ whole genome shotgun (WGS) entry which is preliminary data.</text>
</comment>
<keyword evidence="1" id="KW-0472">Membrane</keyword>
<keyword evidence="4" id="KW-1185">Reference proteome</keyword>
<feature type="domain" description="SHOCT" evidence="2">
    <location>
        <begin position="62"/>
        <end position="88"/>
    </location>
</feature>
<accession>A0ABW4SJA4</accession>
<evidence type="ECO:0000259" key="2">
    <source>
        <dbReference type="Pfam" id="PF09851"/>
    </source>
</evidence>
<evidence type="ECO:0000313" key="3">
    <source>
        <dbReference type="EMBL" id="MFD1928930.1"/>
    </source>
</evidence>
<name>A0ABW4SJA4_9BACL</name>